<organism evidence="1 2">
    <name type="scientific">Suillus subaureus</name>
    <dbReference type="NCBI Taxonomy" id="48587"/>
    <lineage>
        <taxon>Eukaryota</taxon>
        <taxon>Fungi</taxon>
        <taxon>Dikarya</taxon>
        <taxon>Basidiomycota</taxon>
        <taxon>Agaricomycotina</taxon>
        <taxon>Agaricomycetes</taxon>
        <taxon>Agaricomycetidae</taxon>
        <taxon>Boletales</taxon>
        <taxon>Suillineae</taxon>
        <taxon>Suillaceae</taxon>
        <taxon>Suillus</taxon>
    </lineage>
</organism>
<sequence>MLPAVNGIHTWVPAAAVKDLKVSAVTRDENLSWEEFHEAMPHIINMMKVQDWLDNRHLTVGSMQVWSLEEINQDLLIKAREELFNNQLEKKQAAAIQPIMCLQNTNPHVSSCKTPSSSVIMT</sequence>
<evidence type="ECO:0000313" key="2">
    <source>
        <dbReference type="Proteomes" id="UP000807769"/>
    </source>
</evidence>
<protein>
    <submittedName>
        <fullName evidence="1">Uncharacterized protein</fullName>
    </submittedName>
</protein>
<dbReference type="EMBL" id="JABBWG010000108">
    <property type="protein sequence ID" value="KAG1800680.1"/>
    <property type="molecule type" value="Genomic_DNA"/>
</dbReference>
<dbReference type="Proteomes" id="UP000807769">
    <property type="component" value="Unassembled WGS sequence"/>
</dbReference>
<gene>
    <name evidence="1" type="ORF">BJ212DRAFT_1305217</name>
</gene>
<keyword evidence="2" id="KW-1185">Reference proteome</keyword>
<proteinExistence type="predicted"/>
<dbReference type="OrthoDB" id="2688210at2759"/>
<comment type="caution">
    <text evidence="1">The sequence shown here is derived from an EMBL/GenBank/DDBJ whole genome shotgun (WGS) entry which is preliminary data.</text>
</comment>
<accession>A0A9P7DQN9</accession>
<dbReference type="AlphaFoldDB" id="A0A9P7DQN9"/>
<reference evidence="1" key="1">
    <citation type="journal article" date="2020" name="New Phytol.">
        <title>Comparative genomics reveals dynamic genome evolution in host specialist ectomycorrhizal fungi.</title>
        <authorList>
            <person name="Lofgren L.A."/>
            <person name="Nguyen N.H."/>
            <person name="Vilgalys R."/>
            <person name="Ruytinx J."/>
            <person name="Liao H.L."/>
            <person name="Branco S."/>
            <person name="Kuo A."/>
            <person name="LaButti K."/>
            <person name="Lipzen A."/>
            <person name="Andreopoulos W."/>
            <person name="Pangilinan J."/>
            <person name="Riley R."/>
            <person name="Hundley H."/>
            <person name="Na H."/>
            <person name="Barry K."/>
            <person name="Grigoriev I.V."/>
            <person name="Stajich J.E."/>
            <person name="Kennedy P.G."/>
        </authorList>
    </citation>
    <scope>NUCLEOTIDE SEQUENCE</scope>
    <source>
        <strain evidence="1">MN1</strain>
    </source>
</reference>
<dbReference type="GeneID" id="64627748"/>
<name>A0A9P7DQN9_9AGAM</name>
<dbReference type="RefSeq" id="XP_041185945.1">
    <property type="nucleotide sequence ID" value="XM_041333731.1"/>
</dbReference>
<evidence type="ECO:0000313" key="1">
    <source>
        <dbReference type="EMBL" id="KAG1800680.1"/>
    </source>
</evidence>